<evidence type="ECO:0000256" key="1">
    <source>
        <dbReference type="SAM" id="MobiDB-lite"/>
    </source>
</evidence>
<comment type="caution">
    <text evidence="2">The sequence shown here is derived from an EMBL/GenBank/DDBJ whole genome shotgun (WGS) entry which is preliminary data.</text>
</comment>
<evidence type="ECO:0000313" key="2">
    <source>
        <dbReference type="EMBL" id="KAK8129794.1"/>
    </source>
</evidence>
<dbReference type="Gene3D" id="1.25.40.10">
    <property type="entry name" value="Tetratricopeptide repeat domain"/>
    <property type="match status" value="1"/>
</dbReference>
<feature type="region of interest" description="Disordered" evidence="1">
    <location>
        <begin position="88"/>
        <end position="113"/>
    </location>
</feature>
<gene>
    <name evidence="2" type="ORF">PG999_002174</name>
</gene>
<accession>A0AAW0R7F6</accession>
<dbReference type="AlphaFoldDB" id="A0AAW0R7F6"/>
<dbReference type="Proteomes" id="UP001392437">
    <property type="component" value="Unassembled WGS sequence"/>
</dbReference>
<dbReference type="EMBL" id="JAQQWP010000002">
    <property type="protein sequence ID" value="KAK8129794.1"/>
    <property type="molecule type" value="Genomic_DNA"/>
</dbReference>
<organism evidence="2 3">
    <name type="scientific">Apiospora kogelbergensis</name>
    <dbReference type="NCBI Taxonomy" id="1337665"/>
    <lineage>
        <taxon>Eukaryota</taxon>
        <taxon>Fungi</taxon>
        <taxon>Dikarya</taxon>
        <taxon>Ascomycota</taxon>
        <taxon>Pezizomycotina</taxon>
        <taxon>Sordariomycetes</taxon>
        <taxon>Xylariomycetidae</taxon>
        <taxon>Amphisphaeriales</taxon>
        <taxon>Apiosporaceae</taxon>
        <taxon>Apiospora</taxon>
    </lineage>
</organism>
<feature type="region of interest" description="Disordered" evidence="1">
    <location>
        <begin position="227"/>
        <end position="246"/>
    </location>
</feature>
<name>A0AAW0R7F6_9PEZI</name>
<keyword evidence="3" id="KW-1185">Reference proteome</keyword>
<proteinExistence type="predicted"/>
<evidence type="ECO:0000313" key="3">
    <source>
        <dbReference type="Proteomes" id="UP001392437"/>
    </source>
</evidence>
<dbReference type="InterPro" id="IPR011990">
    <property type="entry name" value="TPR-like_helical_dom_sf"/>
</dbReference>
<feature type="compositionally biased region" description="Polar residues" evidence="1">
    <location>
        <begin position="100"/>
        <end position="110"/>
    </location>
</feature>
<reference evidence="2 3" key="1">
    <citation type="submission" date="2023-01" db="EMBL/GenBank/DDBJ databases">
        <title>Analysis of 21 Apiospora genomes using comparative genomics revels a genus with tremendous synthesis potential of carbohydrate active enzymes and secondary metabolites.</title>
        <authorList>
            <person name="Sorensen T."/>
        </authorList>
    </citation>
    <scope>NUCLEOTIDE SEQUENCE [LARGE SCALE GENOMIC DNA]</scope>
    <source>
        <strain evidence="2 3">CBS 117206</strain>
    </source>
</reference>
<sequence length="868" mass="97768">MHALWSRAAQAQSSCRCRGCLHTATTITRRCATAVSRRRVTPADLFTACYTTILGTAAVVDAHAKEARKNDLDEKLDRARAALGSLAVQDAPNQDEAATRESSNGCSDSTGIPIGASEKEVGSSLTSTHQLLDELARSAARVYRSGTRSSFQHQNDWAAIEAAILAEEQDFGIELRHPSTPAQLAKTTQTIENLVRQLLWRCRVANDQRPQSTAEAQKERNLLEEVEKLRNGPHYPSYDNPRSNPAEAAEARALLNDSFRRIFNQAAGAEEAVGKICHNLLVSRAPPNIHNYNALLAGFNRIQRPDLAQAVVDSYFDDIKWPATQQTIVCLLNHAVAANDIEQFRNVVRRMRGVAEDGLHIRIASKEAIYSVEGRLWAEANCASRKSAWVERATRGNEVFESLIRGWLHFGQVRTASMSFVASLRGGLFVSVDTIQDLLSRCLSSLDQQSARNLLKGLVKNFENFEALLKTIHSSSPGPLCRSVSEMFYSLFDLSGLAHTPIVGGVKKSLRAILRKFRSLRIATQAGIELTEVNDVSRETMSSLATGDRYSKRLSRALATLAENSYDSPTTAMPAKAISGIPEMAALLKRFQSLEEKTLRIEAHAKVSIIYALTRIHYEGRSRLPPVDWPNRRRDERYPAVFHALQGINMKDLLSEDMLSAKMNWRCQFLRRQLLLGLPDQKLAKQLEDFACWQNIEFGTLISLYQDGPNTARRIQAQQEEASPDVIDVEGRLEDIEDATRAMLFSFVKGLDQRNLRKMYPNWYQMPLSKIYEYHHQSIDELGTWLRELETSGIPLPKDWVTKEELKTPKKKAFAVKMFRERKKRRDKLRKENQILGLSHKTPNEKTEQQLELLPREQLRFQAAIAQA</sequence>
<protein>
    <submittedName>
        <fullName evidence="2">Pentatricopeptide repeat domain-containing protein</fullName>
    </submittedName>
</protein>